<name>A0ABV5UK31_9PSEU</name>
<evidence type="ECO:0000313" key="2">
    <source>
        <dbReference type="Proteomes" id="UP001589535"/>
    </source>
</evidence>
<evidence type="ECO:0000313" key="1">
    <source>
        <dbReference type="EMBL" id="MFB9690348.1"/>
    </source>
</evidence>
<gene>
    <name evidence="1" type="ORF">ACFFTO_39765</name>
</gene>
<dbReference type="RefSeq" id="WP_378205600.1">
    <property type="nucleotide sequence ID" value="NZ_JBHMBK010000051.1"/>
</dbReference>
<protein>
    <submittedName>
        <fullName evidence="1">Uncharacterized protein</fullName>
    </submittedName>
</protein>
<comment type="caution">
    <text evidence="1">The sequence shown here is derived from an EMBL/GenBank/DDBJ whole genome shotgun (WGS) entry which is preliminary data.</text>
</comment>
<dbReference type="EMBL" id="JBHMBK010000051">
    <property type="protein sequence ID" value="MFB9690348.1"/>
    <property type="molecule type" value="Genomic_DNA"/>
</dbReference>
<sequence>MDRYGYPYELEYRREAGSVRVHEYTELVDDMGFVLEHRSDRYQGWTVRYGTACAHDFLSRKRARPGTFVVSVYRLFPEGRAHVVTVRVNWPPEEIRDSPVGKSGRRTTMKV</sequence>
<dbReference type="Proteomes" id="UP001589535">
    <property type="component" value="Unassembled WGS sequence"/>
</dbReference>
<keyword evidence="2" id="KW-1185">Reference proteome</keyword>
<accession>A0ABV5UK31</accession>
<reference evidence="1 2" key="1">
    <citation type="submission" date="2024-09" db="EMBL/GenBank/DDBJ databases">
        <authorList>
            <person name="Sun Q."/>
            <person name="Mori K."/>
        </authorList>
    </citation>
    <scope>NUCLEOTIDE SEQUENCE [LARGE SCALE GENOMIC DNA]</scope>
    <source>
        <strain evidence="1 2">JCM 13852</strain>
    </source>
</reference>
<organism evidence="1 2">
    <name type="scientific">Amycolatopsis plumensis</name>
    <dbReference type="NCBI Taxonomy" id="236508"/>
    <lineage>
        <taxon>Bacteria</taxon>
        <taxon>Bacillati</taxon>
        <taxon>Actinomycetota</taxon>
        <taxon>Actinomycetes</taxon>
        <taxon>Pseudonocardiales</taxon>
        <taxon>Pseudonocardiaceae</taxon>
        <taxon>Amycolatopsis</taxon>
    </lineage>
</organism>
<proteinExistence type="predicted"/>